<dbReference type="AlphaFoldDB" id="A0AAD7GP35"/>
<comment type="caution">
    <text evidence="2">The sequence shown here is derived from an EMBL/GenBank/DDBJ whole genome shotgun (WGS) entry which is preliminary data.</text>
</comment>
<feature type="compositionally biased region" description="Basic and acidic residues" evidence="1">
    <location>
        <begin position="421"/>
        <end position="431"/>
    </location>
</feature>
<keyword evidence="3" id="KW-1185">Reference proteome</keyword>
<feature type="compositionally biased region" description="Basic and acidic residues" evidence="1">
    <location>
        <begin position="92"/>
        <end position="104"/>
    </location>
</feature>
<evidence type="ECO:0000313" key="3">
    <source>
        <dbReference type="Proteomes" id="UP001221757"/>
    </source>
</evidence>
<sequence length="763" mass="82056">MDHKTTFTIETTGGSPVFHLPFPLASFAALAEDSDTGHVEFVFRNIGGTPTFHVGGSEVGVSPGDAWNYPGVVRRVMEARARAMGGEVTVKLEEGTPRIPAADKGKKKRGDIRRQAEDAEHRNEDPATTNSIPTDSQNETAGRMPRLPLMQSKDTGRNTADTTARTHEYPATIIQNENAAPPRTYSREEIAAMQRGSLSRSGYDEVLEAGRFDFALLCDPSHAPSRPLTTLQKIEWSLLWDALLHLDRVFTGPMRDDNAVKLRWDAMMAAAARRTQRGGEIPIRRARAVADDAPPAASGSDPRAENYFRTLLAASLNVQSSDTSDPSASGTRIKTGKVSPRDTLAPDPHESATREVVDTLRVALQPLQQAMQMRARTSQAIGSDSGSAASSVARALGMDGRSEWMAQSRSVKGTAPAPACLDRKQRAHADSEALDDSVVPARPTARPVNRSVKENAPAPADTSRAGKQVVPAPIQSAVAGKQRAEENRTLEGEKKQLPVVTSPNVTRRKPAGGRGERDRANALAGSSGGDARVGGPRKDAGASAESSRAGSKRVRTPDRDGGVDPDAQPKRARTATSSTTVPAAPVTEAHDTDADTPAESSRASLKRTLPPIGGADADVQQVKSARTSASSTGSMTGVHTLKLAYTPSMCEYTAWIPAAAPNADTPILTDAERAWLARQVDLASDRDRRACARPVRWLELGERMYVAATEEDGVRPLYHGVLLRAWDRGEWRFPGQEAVGRVGVPWHVWVSGEKGRRWREGGM</sequence>
<feature type="region of interest" description="Disordered" evidence="1">
    <location>
        <begin position="319"/>
        <end position="352"/>
    </location>
</feature>
<protein>
    <submittedName>
        <fullName evidence="2">Uncharacterized protein</fullName>
    </submittedName>
</protein>
<accession>A0AAD7GP35</accession>
<feature type="compositionally biased region" description="Polar residues" evidence="1">
    <location>
        <begin position="126"/>
        <end position="140"/>
    </location>
</feature>
<feature type="compositionally biased region" description="Basic and acidic residues" evidence="1">
    <location>
        <begin position="482"/>
        <end position="496"/>
    </location>
</feature>
<organism evidence="2 3">
    <name type="scientific">Mycena rosella</name>
    <name type="common">Pink bonnet</name>
    <name type="synonym">Agaricus rosellus</name>
    <dbReference type="NCBI Taxonomy" id="1033263"/>
    <lineage>
        <taxon>Eukaryota</taxon>
        <taxon>Fungi</taxon>
        <taxon>Dikarya</taxon>
        <taxon>Basidiomycota</taxon>
        <taxon>Agaricomycotina</taxon>
        <taxon>Agaricomycetes</taxon>
        <taxon>Agaricomycetidae</taxon>
        <taxon>Agaricales</taxon>
        <taxon>Marasmiineae</taxon>
        <taxon>Mycenaceae</taxon>
        <taxon>Mycena</taxon>
    </lineage>
</organism>
<feature type="region of interest" description="Disordered" evidence="1">
    <location>
        <begin position="92"/>
        <end position="164"/>
    </location>
</feature>
<name>A0AAD7GP35_MYCRO</name>
<evidence type="ECO:0000256" key="1">
    <source>
        <dbReference type="SAM" id="MobiDB-lite"/>
    </source>
</evidence>
<reference evidence="2" key="1">
    <citation type="submission" date="2023-03" db="EMBL/GenBank/DDBJ databases">
        <title>Massive genome expansion in bonnet fungi (Mycena s.s.) driven by repeated elements and novel gene families across ecological guilds.</title>
        <authorList>
            <consortium name="Lawrence Berkeley National Laboratory"/>
            <person name="Harder C.B."/>
            <person name="Miyauchi S."/>
            <person name="Viragh M."/>
            <person name="Kuo A."/>
            <person name="Thoen E."/>
            <person name="Andreopoulos B."/>
            <person name="Lu D."/>
            <person name="Skrede I."/>
            <person name="Drula E."/>
            <person name="Henrissat B."/>
            <person name="Morin E."/>
            <person name="Kohler A."/>
            <person name="Barry K."/>
            <person name="LaButti K."/>
            <person name="Morin E."/>
            <person name="Salamov A."/>
            <person name="Lipzen A."/>
            <person name="Mereny Z."/>
            <person name="Hegedus B."/>
            <person name="Baldrian P."/>
            <person name="Stursova M."/>
            <person name="Weitz H."/>
            <person name="Taylor A."/>
            <person name="Grigoriev I.V."/>
            <person name="Nagy L.G."/>
            <person name="Martin F."/>
            <person name="Kauserud H."/>
        </authorList>
    </citation>
    <scope>NUCLEOTIDE SEQUENCE</scope>
    <source>
        <strain evidence="2">CBHHK067</strain>
    </source>
</reference>
<gene>
    <name evidence="2" type="ORF">B0H17DRAFT_1328978</name>
</gene>
<feature type="compositionally biased region" description="Basic and acidic residues" evidence="1">
    <location>
        <begin position="112"/>
        <end position="125"/>
    </location>
</feature>
<dbReference type="Proteomes" id="UP001221757">
    <property type="component" value="Unassembled WGS sequence"/>
</dbReference>
<feature type="compositionally biased region" description="Polar residues" evidence="1">
    <location>
        <begin position="319"/>
        <end position="332"/>
    </location>
</feature>
<evidence type="ECO:0000313" key="2">
    <source>
        <dbReference type="EMBL" id="KAJ7696948.1"/>
    </source>
</evidence>
<dbReference type="EMBL" id="JARKIE010000032">
    <property type="protein sequence ID" value="KAJ7696948.1"/>
    <property type="molecule type" value="Genomic_DNA"/>
</dbReference>
<feature type="compositionally biased region" description="Low complexity" evidence="1">
    <location>
        <begin position="574"/>
        <end position="587"/>
    </location>
</feature>
<proteinExistence type="predicted"/>
<feature type="region of interest" description="Disordered" evidence="1">
    <location>
        <begin position="404"/>
        <end position="615"/>
    </location>
</feature>